<feature type="transmembrane region" description="Helical" evidence="1">
    <location>
        <begin position="169"/>
        <end position="190"/>
    </location>
</feature>
<organism evidence="2 3">
    <name type="scientific">Cyclobacterium jeungdonense</name>
    <dbReference type="NCBI Taxonomy" id="708087"/>
    <lineage>
        <taxon>Bacteria</taxon>
        <taxon>Pseudomonadati</taxon>
        <taxon>Bacteroidota</taxon>
        <taxon>Cytophagia</taxon>
        <taxon>Cytophagales</taxon>
        <taxon>Cyclobacteriaceae</taxon>
        <taxon>Cyclobacterium</taxon>
    </lineage>
</organism>
<evidence type="ECO:0008006" key="4">
    <source>
        <dbReference type="Google" id="ProtNLM"/>
    </source>
</evidence>
<keyword evidence="3" id="KW-1185">Reference proteome</keyword>
<feature type="transmembrane region" description="Helical" evidence="1">
    <location>
        <begin position="85"/>
        <end position="103"/>
    </location>
</feature>
<protein>
    <recommendedName>
        <fullName evidence="4">Copper chaperone NosL</fullName>
    </recommendedName>
</protein>
<sequence>MALSPNSSTSRWFQLAAVIALAGVFLFPLWQITLEAAQFPGGLQMHIWINKVSGSDKHIVKNINILNHYIGMQAIHPESIPELKYFPFVAYGMMALGLLGIWINKVWYYGFWFLLLATLGALGIYDFYLWLYDYGHNLDPKAPIKVPGMSYMPPLLGEKDLLNFYVKSYPHFGGGALGLAVVLGFASFWAKWKFNKMQ</sequence>
<accession>A0ABT8C7G3</accession>
<feature type="transmembrane region" description="Helical" evidence="1">
    <location>
        <begin position="12"/>
        <end position="30"/>
    </location>
</feature>
<evidence type="ECO:0000313" key="3">
    <source>
        <dbReference type="Proteomes" id="UP001236663"/>
    </source>
</evidence>
<dbReference type="RefSeq" id="WP_205602100.1">
    <property type="nucleotide sequence ID" value="NZ_JAUFQS010000012.1"/>
</dbReference>
<reference evidence="3" key="1">
    <citation type="journal article" date="2019" name="Int. J. Syst. Evol. Microbiol.">
        <title>The Global Catalogue of Microorganisms (GCM) 10K type strain sequencing project: providing services to taxonomists for standard genome sequencing and annotation.</title>
        <authorList>
            <consortium name="The Broad Institute Genomics Platform"/>
            <consortium name="The Broad Institute Genome Sequencing Center for Infectious Disease"/>
            <person name="Wu L."/>
            <person name="Ma J."/>
        </authorList>
    </citation>
    <scope>NUCLEOTIDE SEQUENCE [LARGE SCALE GENOMIC DNA]</scope>
    <source>
        <strain evidence="3">CECT 7706</strain>
    </source>
</reference>
<dbReference type="EMBL" id="JAUFQS010000012">
    <property type="protein sequence ID" value="MDN3688733.1"/>
    <property type="molecule type" value="Genomic_DNA"/>
</dbReference>
<gene>
    <name evidence="2" type="ORF">QWZ15_12900</name>
</gene>
<name>A0ABT8C7G3_9BACT</name>
<feature type="transmembrane region" description="Helical" evidence="1">
    <location>
        <begin position="110"/>
        <end position="131"/>
    </location>
</feature>
<keyword evidence="1" id="KW-0812">Transmembrane</keyword>
<evidence type="ECO:0000256" key="1">
    <source>
        <dbReference type="SAM" id="Phobius"/>
    </source>
</evidence>
<keyword evidence="1" id="KW-0472">Membrane</keyword>
<keyword evidence="1" id="KW-1133">Transmembrane helix</keyword>
<proteinExistence type="predicted"/>
<comment type="caution">
    <text evidence="2">The sequence shown here is derived from an EMBL/GenBank/DDBJ whole genome shotgun (WGS) entry which is preliminary data.</text>
</comment>
<evidence type="ECO:0000313" key="2">
    <source>
        <dbReference type="EMBL" id="MDN3688733.1"/>
    </source>
</evidence>
<dbReference type="Proteomes" id="UP001236663">
    <property type="component" value="Unassembled WGS sequence"/>
</dbReference>